<evidence type="ECO:0000313" key="2">
    <source>
        <dbReference type="Proteomes" id="UP000597338"/>
    </source>
</evidence>
<reference evidence="2" key="1">
    <citation type="journal article" date="2019" name="Int. J. Syst. Evol. Microbiol.">
        <title>The Global Catalogue of Microorganisms (GCM) 10K type strain sequencing project: providing services to taxonomists for standard genome sequencing and annotation.</title>
        <authorList>
            <consortium name="The Broad Institute Genomics Platform"/>
            <consortium name="The Broad Institute Genome Sequencing Center for Infectious Disease"/>
            <person name="Wu L."/>
            <person name="Ma J."/>
        </authorList>
    </citation>
    <scope>NUCLEOTIDE SEQUENCE [LARGE SCALE GENOMIC DNA]</scope>
    <source>
        <strain evidence="2">CGMCC 1.15342</strain>
    </source>
</reference>
<accession>A0ABQ1M5V9</accession>
<keyword evidence="2" id="KW-1185">Reference proteome</keyword>
<organism evidence="1 2">
    <name type="scientific">Parapedobacter defluvii</name>
    <dbReference type="NCBI Taxonomy" id="2045106"/>
    <lineage>
        <taxon>Bacteria</taxon>
        <taxon>Pseudomonadati</taxon>
        <taxon>Bacteroidota</taxon>
        <taxon>Sphingobacteriia</taxon>
        <taxon>Sphingobacteriales</taxon>
        <taxon>Sphingobacteriaceae</taxon>
        <taxon>Parapedobacter</taxon>
    </lineage>
</organism>
<dbReference type="Proteomes" id="UP000597338">
    <property type="component" value="Unassembled WGS sequence"/>
</dbReference>
<proteinExistence type="predicted"/>
<name>A0ABQ1M5V9_9SPHI</name>
<evidence type="ECO:0000313" key="1">
    <source>
        <dbReference type="EMBL" id="GGC35263.1"/>
    </source>
</evidence>
<comment type="caution">
    <text evidence="1">The sequence shown here is derived from an EMBL/GenBank/DDBJ whole genome shotgun (WGS) entry which is preliminary data.</text>
</comment>
<sequence length="171" mass="19178">MLAGCKNDTACSDWEHPEPYWRVFRNGTYHEGLTGTYGYQLLGDLWITGSHADGHVFSVFIYGPSVPQIGFYPWHDGSGYTAAADGKGYMLYLAGRRYPEYAPETWWRRCVVTGPENQASPGGITIRRVQAIHGTMYIEGTLTARLWDGHGQCNPEADSDVRIDFLLAPKR</sequence>
<protein>
    <submittedName>
        <fullName evidence="1">Uncharacterized protein</fullName>
    </submittedName>
</protein>
<dbReference type="EMBL" id="BMIK01000010">
    <property type="protein sequence ID" value="GGC35263.1"/>
    <property type="molecule type" value="Genomic_DNA"/>
</dbReference>
<gene>
    <name evidence="1" type="ORF">GCM10011386_29250</name>
</gene>